<evidence type="ECO:0000256" key="1">
    <source>
        <dbReference type="ARBA" id="ARBA00004141"/>
    </source>
</evidence>
<feature type="transmembrane region" description="Helical" evidence="12">
    <location>
        <begin position="64"/>
        <end position="83"/>
    </location>
</feature>
<protein>
    <submittedName>
        <fullName evidence="13">Disulfide bond formation protein DsbB</fullName>
    </submittedName>
</protein>
<keyword evidence="14" id="KW-1185">Reference proteome</keyword>
<evidence type="ECO:0000256" key="7">
    <source>
        <dbReference type="ARBA" id="ARBA00023002"/>
    </source>
</evidence>
<keyword evidence="6 12" id="KW-1133">Transmembrane helix</keyword>
<comment type="similarity">
    <text evidence="2">Belongs to the DsbB family. BdbC subfamily.</text>
</comment>
<evidence type="ECO:0000256" key="12">
    <source>
        <dbReference type="SAM" id="Phobius"/>
    </source>
</evidence>
<evidence type="ECO:0000313" key="14">
    <source>
        <dbReference type="Proteomes" id="UP000198888"/>
    </source>
</evidence>
<evidence type="ECO:0000256" key="5">
    <source>
        <dbReference type="ARBA" id="ARBA00022982"/>
    </source>
</evidence>
<evidence type="ECO:0000256" key="10">
    <source>
        <dbReference type="ARBA" id="ARBA00023186"/>
    </source>
</evidence>
<reference evidence="13 14" key="1">
    <citation type="submission" date="2016-10" db="EMBL/GenBank/DDBJ databases">
        <authorList>
            <person name="de Groot N.N."/>
        </authorList>
    </citation>
    <scope>NUCLEOTIDE SEQUENCE [LARGE SCALE GENOMIC DNA]</scope>
    <source>
        <strain evidence="13 14">DSM 22187</strain>
    </source>
</reference>
<evidence type="ECO:0000256" key="8">
    <source>
        <dbReference type="ARBA" id="ARBA00023136"/>
    </source>
</evidence>
<organism evidence="13 14">
    <name type="scientific">Halohasta litchfieldiae</name>
    <dbReference type="NCBI Taxonomy" id="1073996"/>
    <lineage>
        <taxon>Archaea</taxon>
        <taxon>Methanobacteriati</taxon>
        <taxon>Methanobacteriota</taxon>
        <taxon>Stenosarchaea group</taxon>
        <taxon>Halobacteria</taxon>
        <taxon>Halobacteriales</taxon>
        <taxon>Haloferacaceae</taxon>
        <taxon>Halohasta</taxon>
    </lineage>
</organism>
<accession>A0A2H4Q6U7</accession>
<dbReference type="OrthoDB" id="213767at2157"/>
<accession>A0A1H6X8Q0</accession>
<keyword evidence="10" id="KW-0143">Chaperone</keyword>
<dbReference type="GO" id="GO:0015035">
    <property type="term" value="F:protein-disulfide reductase activity"/>
    <property type="evidence" value="ECO:0007669"/>
    <property type="project" value="InterPro"/>
</dbReference>
<evidence type="ECO:0000256" key="9">
    <source>
        <dbReference type="ARBA" id="ARBA00023157"/>
    </source>
</evidence>
<evidence type="ECO:0000256" key="6">
    <source>
        <dbReference type="ARBA" id="ARBA00022989"/>
    </source>
</evidence>
<dbReference type="AlphaFoldDB" id="A0A1H6X8Q0"/>
<keyword evidence="5" id="KW-0249">Electron transport</keyword>
<dbReference type="Proteomes" id="UP000198888">
    <property type="component" value="Unassembled WGS sequence"/>
</dbReference>
<evidence type="ECO:0000313" key="13">
    <source>
        <dbReference type="EMBL" id="SEJ20945.1"/>
    </source>
</evidence>
<comment type="subcellular location">
    <subcellularLocation>
        <location evidence="1">Membrane</location>
        <topology evidence="1">Multi-pass membrane protein</topology>
    </subcellularLocation>
</comment>
<dbReference type="GO" id="GO:0016020">
    <property type="term" value="C:membrane"/>
    <property type="evidence" value="ECO:0007669"/>
    <property type="project" value="UniProtKB-SubCell"/>
</dbReference>
<evidence type="ECO:0000256" key="4">
    <source>
        <dbReference type="ARBA" id="ARBA00022692"/>
    </source>
</evidence>
<feature type="transmembrane region" description="Helical" evidence="12">
    <location>
        <begin position="103"/>
        <end position="128"/>
    </location>
</feature>
<dbReference type="KEGG" id="hae:halTADL_3390"/>
<sequence>MRRRLLAGCTLVAIVATVGSLYFSEIANLSPCPLCWYQRILMYPLVVIFGVATFENRPAVWKTALPLSGLGIGVSAYHTVLQLTPTAQCSVGIGCGTIQWQGLAVFTIPRLALLAFVLITAGSVVLVVRDRQ</sequence>
<dbReference type="GeneID" id="35004158"/>
<proteinExistence type="inferred from homology"/>
<keyword evidence="8 12" id="KW-0472">Membrane</keyword>
<keyword evidence="9" id="KW-1015">Disulfide bond</keyword>
<dbReference type="InterPro" id="IPR003752">
    <property type="entry name" value="DiS_bond_form_DsbB/BdbC"/>
</dbReference>
<dbReference type="EMBL" id="FNYR01000031">
    <property type="protein sequence ID" value="SEJ20945.1"/>
    <property type="molecule type" value="Genomic_DNA"/>
</dbReference>
<dbReference type="Pfam" id="PF02600">
    <property type="entry name" value="DsbB"/>
    <property type="match status" value="1"/>
</dbReference>
<keyword evidence="4 12" id="KW-0812">Transmembrane</keyword>
<dbReference type="STRING" id="1073996.SAMN05444271_1319"/>
<evidence type="ECO:0000256" key="11">
    <source>
        <dbReference type="ARBA" id="ARBA00023284"/>
    </source>
</evidence>
<feature type="transmembrane region" description="Helical" evidence="12">
    <location>
        <begin position="36"/>
        <end position="52"/>
    </location>
</feature>
<name>A0A1H6X8Q0_9EURY</name>
<dbReference type="RefSeq" id="WP_089673481.1">
    <property type="nucleotide sequence ID" value="NZ_CP024845.1"/>
</dbReference>
<dbReference type="SUPFAM" id="SSF158442">
    <property type="entry name" value="DsbB-like"/>
    <property type="match status" value="1"/>
</dbReference>
<keyword evidence="3" id="KW-0813">Transport</keyword>
<keyword evidence="11" id="KW-0676">Redox-active center</keyword>
<evidence type="ECO:0000256" key="2">
    <source>
        <dbReference type="ARBA" id="ARBA00007602"/>
    </source>
</evidence>
<dbReference type="Gene3D" id="1.20.1550.10">
    <property type="entry name" value="DsbB-like"/>
    <property type="match status" value="1"/>
</dbReference>
<gene>
    <name evidence="13" type="ORF">SAMN05444271_1319</name>
</gene>
<dbReference type="InterPro" id="IPR012187">
    <property type="entry name" value="Disulphide_bond_form_BdbC"/>
</dbReference>
<dbReference type="PANTHER" id="PTHR43469">
    <property type="entry name" value="DISULFIDE FORMATION PROTEIN-RELATED"/>
    <property type="match status" value="1"/>
</dbReference>
<keyword evidence="7" id="KW-0560">Oxidoreductase</keyword>
<evidence type="ECO:0000256" key="3">
    <source>
        <dbReference type="ARBA" id="ARBA00022448"/>
    </source>
</evidence>
<dbReference type="GO" id="GO:0006457">
    <property type="term" value="P:protein folding"/>
    <property type="evidence" value="ECO:0007669"/>
    <property type="project" value="InterPro"/>
</dbReference>
<dbReference type="PANTHER" id="PTHR43469:SF1">
    <property type="entry name" value="SPBETA PROPHAGE-DERIVED DISULFIDE BOND FORMATION PROTEIN B"/>
    <property type="match status" value="1"/>
</dbReference>
<dbReference type="PIRSF" id="PIRSF036659">
    <property type="entry name" value="BdbC"/>
    <property type="match status" value="1"/>
</dbReference>
<dbReference type="InterPro" id="IPR023380">
    <property type="entry name" value="DsbB-like_sf"/>
</dbReference>